<keyword evidence="5" id="KW-0378">Hydrolase</keyword>
<keyword evidence="5" id="KW-0540">Nuclease</keyword>
<name>A0AAW8R327_9ALTE</name>
<dbReference type="Proteomes" id="UP001249020">
    <property type="component" value="Unassembled WGS sequence"/>
</dbReference>
<dbReference type="SUPFAM" id="SSF116734">
    <property type="entry name" value="DNA methylase specificity domain"/>
    <property type="match status" value="2"/>
</dbReference>
<keyword evidence="3" id="KW-0238">DNA-binding</keyword>
<keyword evidence="5" id="KW-0255">Endonuclease</keyword>
<evidence type="ECO:0000256" key="3">
    <source>
        <dbReference type="ARBA" id="ARBA00023125"/>
    </source>
</evidence>
<sequence>MKSNWKMTTIGDLISVKRGYDLTSKDRNTGNIPVYGAAGQNGYHNESKVNGPGIVIGRSGGSFGQVHYVAQQSFWPHNTAMYVTDFNGNDVDFVFYLLKTLDFSALNSGSAQPSLNRNYLYPVKVRAPHLDEQILIGQLLSSLDRKIELNNKINSELEAMAKLIYDYWFVQFDFPDASGKPYKSSGGKMVYNEELKREIPEGWTLKAITEEMDVQYGYPFSTKLFNAHGEGAVVVRIRNILDNSISIFSTEKVDDKYLLKTGDLLVGMDGNFHLNFWDKEGCYLNQRCVRIRSVDNSCVSQLQALFQIEPYIKAREKNVSRTTVGHLSAKDINSLKVLIPRSEQMKNKRAFFDSILSKIVVNREENSKLTKLRDWLLPMLMNGQVTVSTK</sequence>
<dbReference type="CDD" id="cd17267">
    <property type="entry name" value="RMtype1_S_EcoAO83I-TRD1-CR1_like"/>
    <property type="match status" value="1"/>
</dbReference>
<feature type="domain" description="Type I restriction modification DNA specificity" evidence="4">
    <location>
        <begin position="200"/>
        <end position="370"/>
    </location>
</feature>
<keyword evidence="2" id="KW-0680">Restriction system</keyword>
<protein>
    <submittedName>
        <fullName evidence="5">Restriction endonuclease subunit S</fullName>
        <ecNumber evidence="5">3.1.21.-</ecNumber>
    </submittedName>
</protein>
<comment type="caution">
    <text evidence="5">The sequence shown here is derived from an EMBL/GenBank/DDBJ whole genome shotgun (WGS) entry which is preliminary data.</text>
</comment>
<dbReference type="PANTHER" id="PTHR30408:SF13">
    <property type="entry name" value="TYPE I RESTRICTION ENZYME HINDI SPECIFICITY SUBUNIT"/>
    <property type="match status" value="1"/>
</dbReference>
<dbReference type="GO" id="GO:0016787">
    <property type="term" value="F:hydrolase activity"/>
    <property type="evidence" value="ECO:0007669"/>
    <property type="project" value="UniProtKB-KW"/>
</dbReference>
<dbReference type="Pfam" id="PF01420">
    <property type="entry name" value="Methylase_S"/>
    <property type="match status" value="2"/>
</dbReference>
<keyword evidence="6" id="KW-1185">Reference proteome</keyword>
<evidence type="ECO:0000313" key="5">
    <source>
        <dbReference type="EMBL" id="MDT0583310.1"/>
    </source>
</evidence>
<dbReference type="CDD" id="cd17257">
    <property type="entry name" value="RMtype1_S_EcoBI-TRD1-CR1_like"/>
    <property type="match status" value="1"/>
</dbReference>
<dbReference type="EMBL" id="JAVRIE010000004">
    <property type="protein sequence ID" value="MDT0583310.1"/>
    <property type="molecule type" value="Genomic_DNA"/>
</dbReference>
<dbReference type="GO" id="GO:0009307">
    <property type="term" value="P:DNA restriction-modification system"/>
    <property type="evidence" value="ECO:0007669"/>
    <property type="project" value="UniProtKB-KW"/>
</dbReference>
<gene>
    <name evidence="5" type="ORF">RM544_12230</name>
</gene>
<dbReference type="AlphaFoldDB" id="A0AAW8R327"/>
<dbReference type="GO" id="GO:0004519">
    <property type="term" value="F:endonuclease activity"/>
    <property type="evidence" value="ECO:0007669"/>
    <property type="project" value="UniProtKB-KW"/>
</dbReference>
<evidence type="ECO:0000256" key="1">
    <source>
        <dbReference type="ARBA" id="ARBA00010923"/>
    </source>
</evidence>
<dbReference type="RefSeq" id="WP_311362072.1">
    <property type="nucleotide sequence ID" value="NZ_JAVRIE010000004.1"/>
</dbReference>
<evidence type="ECO:0000313" key="6">
    <source>
        <dbReference type="Proteomes" id="UP001249020"/>
    </source>
</evidence>
<feature type="domain" description="Type I restriction modification DNA specificity" evidence="4">
    <location>
        <begin position="3"/>
        <end position="159"/>
    </location>
</feature>
<comment type="similarity">
    <text evidence="1">Belongs to the type-I restriction system S methylase family.</text>
</comment>
<dbReference type="GO" id="GO:0003677">
    <property type="term" value="F:DNA binding"/>
    <property type="evidence" value="ECO:0007669"/>
    <property type="project" value="UniProtKB-KW"/>
</dbReference>
<accession>A0AAW8R327</accession>
<dbReference type="Gene3D" id="3.90.220.20">
    <property type="entry name" value="DNA methylase specificity domains"/>
    <property type="match status" value="2"/>
</dbReference>
<proteinExistence type="inferred from homology"/>
<dbReference type="EC" id="3.1.21.-" evidence="5"/>
<reference evidence="5 6" key="1">
    <citation type="submission" date="2023-09" db="EMBL/GenBank/DDBJ databases">
        <authorList>
            <person name="Rey-Velasco X."/>
        </authorList>
    </citation>
    <scope>NUCLEOTIDE SEQUENCE [LARGE SCALE GENOMIC DNA]</scope>
    <source>
        <strain evidence="5 6">W409</strain>
    </source>
</reference>
<dbReference type="InterPro" id="IPR044946">
    <property type="entry name" value="Restrct_endonuc_typeI_TRD_sf"/>
</dbReference>
<dbReference type="PANTHER" id="PTHR30408">
    <property type="entry name" value="TYPE-1 RESTRICTION ENZYME ECOKI SPECIFICITY PROTEIN"/>
    <property type="match status" value="1"/>
</dbReference>
<evidence type="ECO:0000259" key="4">
    <source>
        <dbReference type="Pfam" id="PF01420"/>
    </source>
</evidence>
<dbReference type="InterPro" id="IPR052021">
    <property type="entry name" value="Type-I_RS_S_subunit"/>
</dbReference>
<organism evidence="5 6">
    <name type="scientific">Brumicola blandensis</name>
    <dbReference type="NCBI Taxonomy" id="3075611"/>
    <lineage>
        <taxon>Bacteria</taxon>
        <taxon>Pseudomonadati</taxon>
        <taxon>Pseudomonadota</taxon>
        <taxon>Gammaproteobacteria</taxon>
        <taxon>Alteromonadales</taxon>
        <taxon>Alteromonadaceae</taxon>
        <taxon>Brumicola</taxon>
    </lineage>
</organism>
<dbReference type="InterPro" id="IPR000055">
    <property type="entry name" value="Restrct_endonuc_typeI_TRD"/>
</dbReference>
<evidence type="ECO:0000256" key="2">
    <source>
        <dbReference type="ARBA" id="ARBA00022747"/>
    </source>
</evidence>